<dbReference type="EMBL" id="CP014692">
    <property type="protein sequence ID" value="AQS83757.1"/>
    <property type="molecule type" value="Genomic_DNA"/>
</dbReference>
<dbReference type="PROSITE" id="PS01332">
    <property type="entry name" value="HTH_RRF2_1"/>
    <property type="match status" value="1"/>
</dbReference>
<dbReference type="SUPFAM" id="SSF46785">
    <property type="entry name" value="Winged helix' DNA-binding domain"/>
    <property type="match status" value="1"/>
</dbReference>
<evidence type="ECO:0000313" key="2">
    <source>
        <dbReference type="EMBL" id="AQS83757.1"/>
    </source>
</evidence>
<protein>
    <submittedName>
        <fullName evidence="2">SUF system Fe-S cluster assembly regulator</fullName>
    </submittedName>
</protein>
<accession>A0A1U9KDE9</accession>
<evidence type="ECO:0000313" key="3">
    <source>
        <dbReference type="Proteomes" id="UP000188937"/>
    </source>
</evidence>
<dbReference type="GO" id="GO:0003700">
    <property type="term" value="F:DNA-binding transcription factor activity"/>
    <property type="evidence" value="ECO:0007669"/>
    <property type="project" value="TreeGrafter"/>
</dbReference>
<gene>
    <name evidence="2" type="ORF">A0U92_02075</name>
</gene>
<dbReference type="Gene3D" id="1.10.10.10">
    <property type="entry name" value="Winged helix-like DNA-binding domain superfamily/Winged helix DNA-binding domain"/>
    <property type="match status" value="1"/>
</dbReference>
<reference evidence="2 3" key="1">
    <citation type="submission" date="2016-03" db="EMBL/GenBank/DDBJ databases">
        <title>Acetic acid bacteria sequencing.</title>
        <authorList>
            <person name="Brandt J."/>
            <person name="Jakob F."/>
            <person name="Vogel R.F."/>
        </authorList>
    </citation>
    <scope>NUCLEOTIDE SEQUENCE [LARGE SCALE GENOMIC DNA]</scope>
    <source>
        <strain evidence="2 3">TMW2.1153</strain>
    </source>
</reference>
<dbReference type="AlphaFoldDB" id="A0A1U9KDE9"/>
<proteinExistence type="predicted"/>
<dbReference type="InterPro" id="IPR000944">
    <property type="entry name" value="Tscrpt_reg_Rrf2"/>
</dbReference>
<dbReference type="GO" id="GO:0005829">
    <property type="term" value="C:cytosol"/>
    <property type="evidence" value="ECO:0007669"/>
    <property type="project" value="TreeGrafter"/>
</dbReference>
<dbReference type="KEGG" id="aace:A0U92_02075"/>
<keyword evidence="3" id="KW-1185">Reference proteome</keyword>
<dbReference type="PANTHER" id="PTHR33221:SF2">
    <property type="entry name" value="TRANSCRIPTIONAL REGULATOR"/>
    <property type="match status" value="1"/>
</dbReference>
<evidence type="ECO:0000256" key="1">
    <source>
        <dbReference type="SAM" id="MobiDB-lite"/>
    </source>
</evidence>
<dbReference type="InterPro" id="IPR036390">
    <property type="entry name" value="WH_DNA-bd_sf"/>
</dbReference>
<dbReference type="NCBIfam" id="TIGR00738">
    <property type="entry name" value="rrf2_super"/>
    <property type="match status" value="1"/>
</dbReference>
<dbReference type="Proteomes" id="UP000188937">
    <property type="component" value="Chromosome"/>
</dbReference>
<dbReference type="InterPro" id="IPR030489">
    <property type="entry name" value="TR_Rrf2-type_CS"/>
</dbReference>
<name>A0A1U9KDE9_ACEAC</name>
<dbReference type="STRING" id="435.A0U92_02075"/>
<dbReference type="OrthoDB" id="9808360at2"/>
<organism evidence="2 3">
    <name type="scientific">Acetobacter aceti</name>
    <dbReference type="NCBI Taxonomy" id="435"/>
    <lineage>
        <taxon>Bacteria</taxon>
        <taxon>Pseudomonadati</taxon>
        <taxon>Pseudomonadota</taxon>
        <taxon>Alphaproteobacteria</taxon>
        <taxon>Acetobacterales</taxon>
        <taxon>Acetobacteraceae</taxon>
        <taxon>Acetobacter</taxon>
        <taxon>Acetobacter subgen. Acetobacter</taxon>
    </lineage>
</organism>
<dbReference type="NCBIfam" id="TIGR02944">
    <property type="entry name" value="suf_reg_Xantho"/>
    <property type="match status" value="1"/>
</dbReference>
<dbReference type="PANTHER" id="PTHR33221">
    <property type="entry name" value="WINGED HELIX-TURN-HELIX TRANSCRIPTIONAL REGULATOR, RRF2 FAMILY"/>
    <property type="match status" value="1"/>
</dbReference>
<feature type="region of interest" description="Disordered" evidence="1">
    <location>
        <begin position="147"/>
        <end position="176"/>
    </location>
</feature>
<dbReference type="PROSITE" id="PS51197">
    <property type="entry name" value="HTH_RRF2_2"/>
    <property type="match status" value="1"/>
</dbReference>
<dbReference type="InterPro" id="IPR036388">
    <property type="entry name" value="WH-like_DNA-bd_sf"/>
</dbReference>
<dbReference type="Pfam" id="PF02082">
    <property type="entry name" value="Rrf2"/>
    <property type="match status" value="1"/>
</dbReference>
<dbReference type="eggNOG" id="COG1959">
    <property type="taxonomic scope" value="Bacteria"/>
</dbReference>
<sequence>MAEVPPQRTETMLRLSKLADYAVLTLVNLGRHDGVVTSPALAVETGVPEPTVAKVLKALASDGLLVSQRGAHGGYRLALKPEEISIARVITAVDGPISLTACVTGGAGCDNGDCTLYGSWDVVNEAIRNTLSGISIARMAEMSNAPGRRRSVEAVSADTAPQSNKVTTGPVGTFGG</sequence>
<dbReference type="InterPro" id="IPR014290">
    <property type="entry name" value="SUF_FeS_clus_asmbl_reg"/>
</dbReference>